<comment type="similarity">
    <text evidence="2">Belongs to the aldo/keto reductase family. Glutamate--cysteine ligase light chain subfamily.</text>
</comment>
<organism evidence="9 10">
    <name type="scientific">Taenia crassiceps</name>
    <dbReference type="NCBI Taxonomy" id="6207"/>
    <lineage>
        <taxon>Eukaryota</taxon>
        <taxon>Metazoa</taxon>
        <taxon>Spiralia</taxon>
        <taxon>Lophotrochozoa</taxon>
        <taxon>Platyhelminthes</taxon>
        <taxon>Cestoda</taxon>
        <taxon>Eucestoda</taxon>
        <taxon>Cyclophyllidea</taxon>
        <taxon>Taeniidae</taxon>
        <taxon>Taenia</taxon>
    </lineage>
</organism>
<evidence type="ECO:0000256" key="4">
    <source>
        <dbReference type="ARBA" id="ARBA00022684"/>
    </source>
</evidence>
<comment type="caution">
    <text evidence="9">The sequence shown here is derived from an EMBL/GenBank/DDBJ whole genome shotgun (WGS) entry which is preliminary data.</text>
</comment>
<name>A0ABR4QRR2_9CEST</name>
<dbReference type="InterPro" id="IPR036812">
    <property type="entry name" value="NAD(P)_OxRdtase_dom_sf"/>
</dbReference>
<evidence type="ECO:0000256" key="1">
    <source>
        <dbReference type="ARBA" id="ARBA00005006"/>
    </source>
</evidence>
<dbReference type="Proteomes" id="UP001651158">
    <property type="component" value="Unassembled WGS sequence"/>
</dbReference>
<evidence type="ECO:0000256" key="6">
    <source>
        <dbReference type="ARBA" id="ARBA00031154"/>
    </source>
</evidence>
<reference evidence="9 10" key="1">
    <citation type="journal article" date="2022" name="Front. Cell. Infect. Microbiol.">
        <title>The Genomes of Two Strains of Taenia crassiceps the Animal Model for the Study of Human Cysticercosis.</title>
        <authorList>
            <person name="Bobes R.J."/>
            <person name="Estrada K."/>
            <person name="Rios-Valencia D.G."/>
            <person name="Calderon-Gallegos A."/>
            <person name="de la Torre P."/>
            <person name="Carrero J.C."/>
            <person name="Sanchez-Flores A."/>
            <person name="Laclette J.P."/>
        </authorList>
    </citation>
    <scope>NUCLEOTIDE SEQUENCE [LARGE SCALE GENOMIC DNA]</scope>
    <source>
        <strain evidence="9">WFUcys</strain>
    </source>
</reference>
<comment type="subunit">
    <text evidence="3">Heterodimer of a catalytic heavy chain and a regulatory light chain.</text>
</comment>
<evidence type="ECO:0000256" key="7">
    <source>
        <dbReference type="ARBA" id="ARBA00031732"/>
    </source>
</evidence>
<accession>A0ABR4QRR2</accession>
<dbReference type="PANTHER" id="PTHR13295:SF4">
    <property type="entry name" value="GLUTAMATE--CYSTEINE LIGASE REGULATORY SUBUNIT"/>
    <property type="match status" value="1"/>
</dbReference>
<evidence type="ECO:0000256" key="8">
    <source>
        <dbReference type="ARBA" id="ARBA00032926"/>
    </source>
</evidence>
<proteinExistence type="inferred from homology"/>
<protein>
    <recommendedName>
        <fullName evidence="7">GCS light chain</fullName>
    </recommendedName>
    <alternativeName>
        <fullName evidence="5">Gamma-ECS regulatory subunit</fullName>
    </alternativeName>
    <alternativeName>
        <fullName evidence="8">Gamma-glutamylcysteine synthetase regulatory subunit</fullName>
    </alternativeName>
    <alternativeName>
        <fullName evidence="6">Glutamate--cysteine ligase modifier subunit</fullName>
    </alternativeName>
</protein>
<dbReference type="InterPro" id="IPR032963">
    <property type="entry name" value="Gclm"/>
</dbReference>
<gene>
    <name evidence="9" type="ORF">TcWFU_006106</name>
</gene>
<sequence>MSEFPKAREFFLHTSNILKWNNIQLIRNPLEEVETCIKSVMHCWHTRQNADLREEETLCIACDKHRDKIRESERSNVIVSAKLFLFTDDHDSIRQAVNKTLDRLGLEDLETLIISLSPELSRGALVDHPPCMGLPWARIPQNTAHSLLKIWPVLEEFVEVNKIFRLGVSDMPVTDLEALCAAVKVPPKVNQLFIGSTCLLGEELENFAKLHSIQLLTHHDSADMLPEGKLQTVMRNEFRAEDAAGWRPSWLVRYAEYYKNRGVVRSKGYTLFAERDLPASMATSGDVATSSANGDQLYSQVTIRLATSFAHLIALSVNWFECKTSQVQRKRHWLERQPTALRIT</sequence>
<dbReference type="GO" id="GO:0016874">
    <property type="term" value="F:ligase activity"/>
    <property type="evidence" value="ECO:0007669"/>
    <property type="project" value="UniProtKB-KW"/>
</dbReference>
<dbReference type="SUPFAM" id="SSF51430">
    <property type="entry name" value="NAD(P)-linked oxidoreductase"/>
    <property type="match status" value="1"/>
</dbReference>
<keyword evidence="10" id="KW-1185">Reference proteome</keyword>
<keyword evidence="4" id="KW-0317">Glutathione biosynthesis</keyword>
<dbReference type="EMBL" id="JAKROA010000001">
    <property type="protein sequence ID" value="KAL5112262.1"/>
    <property type="molecule type" value="Genomic_DNA"/>
</dbReference>
<comment type="pathway">
    <text evidence="1">Sulfur metabolism; glutathione biosynthesis; glutathione from L-cysteine and L-glutamate: step 1/2.</text>
</comment>
<evidence type="ECO:0000256" key="3">
    <source>
        <dbReference type="ARBA" id="ARBA00011532"/>
    </source>
</evidence>
<evidence type="ECO:0000313" key="9">
    <source>
        <dbReference type="EMBL" id="KAL5112262.1"/>
    </source>
</evidence>
<dbReference type="PANTHER" id="PTHR13295">
    <property type="entry name" value="GLUTAMATE CYSTEINE LIGASE REGULATORY SUBUNIT"/>
    <property type="match status" value="1"/>
</dbReference>
<evidence type="ECO:0000313" key="10">
    <source>
        <dbReference type="Proteomes" id="UP001651158"/>
    </source>
</evidence>
<keyword evidence="9" id="KW-0436">Ligase</keyword>
<dbReference type="Gene3D" id="3.20.20.100">
    <property type="entry name" value="NADP-dependent oxidoreductase domain"/>
    <property type="match status" value="1"/>
</dbReference>
<evidence type="ECO:0000256" key="5">
    <source>
        <dbReference type="ARBA" id="ARBA00030406"/>
    </source>
</evidence>
<evidence type="ECO:0000256" key="2">
    <source>
        <dbReference type="ARBA" id="ARBA00008612"/>
    </source>
</evidence>